<protein>
    <submittedName>
        <fullName evidence="1 3">Uncharacterized protein</fullName>
    </submittedName>
</protein>
<keyword evidence="2" id="KW-1185">Reference proteome</keyword>
<reference evidence="3" key="1">
    <citation type="submission" date="2016-06" db="UniProtKB">
        <authorList>
            <consortium name="WormBaseParasite"/>
        </authorList>
    </citation>
    <scope>IDENTIFICATION</scope>
</reference>
<dbReference type="EMBL" id="UYSU01033160">
    <property type="protein sequence ID" value="VDL91593.1"/>
    <property type="molecule type" value="Genomic_DNA"/>
</dbReference>
<evidence type="ECO:0000313" key="2">
    <source>
        <dbReference type="Proteomes" id="UP000275846"/>
    </source>
</evidence>
<gene>
    <name evidence="1" type="ORF">SSLN_LOCUS5208</name>
</gene>
<proteinExistence type="predicted"/>
<name>A0A183SLW0_SCHSO</name>
<dbReference type="AlphaFoldDB" id="A0A183SLW0"/>
<reference evidence="1 2" key="2">
    <citation type="submission" date="2018-11" db="EMBL/GenBank/DDBJ databases">
        <authorList>
            <consortium name="Pathogen Informatics"/>
        </authorList>
    </citation>
    <scope>NUCLEOTIDE SEQUENCE [LARGE SCALE GENOMIC DNA]</scope>
    <source>
        <strain evidence="1 2">NST_G2</strain>
    </source>
</reference>
<organism evidence="3">
    <name type="scientific">Schistocephalus solidus</name>
    <name type="common">Tapeworm</name>
    <dbReference type="NCBI Taxonomy" id="70667"/>
    <lineage>
        <taxon>Eukaryota</taxon>
        <taxon>Metazoa</taxon>
        <taxon>Spiralia</taxon>
        <taxon>Lophotrochozoa</taxon>
        <taxon>Platyhelminthes</taxon>
        <taxon>Cestoda</taxon>
        <taxon>Eucestoda</taxon>
        <taxon>Diphyllobothriidea</taxon>
        <taxon>Diphyllobothriidae</taxon>
        <taxon>Schistocephalus</taxon>
    </lineage>
</organism>
<evidence type="ECO:0000313" key="3">
    <source>
        <dbReference type="WBParaSite" id="SSLN_0000537101-mRNA-1"/>
    </source>
</evidence>
<evidence type="ECO:0000313" key="1">
    <source>
        <dbReference type="EMBL" id="VDL91593.1"/>
    </source>
</evidence>
<dbReference type="WBParaSite" id="SSLN_0000537101-mRNA-1">
    <property type="protein sequence ID" value="SSLN_0000537101-mRNA-1"/>
    <property type="gene ID" value="SSLN_0000537101"/>
</dbReference>
<dbReference type="Proteomes" id="UP000275846">
    <property type="component" value="Unassembled WGS sequence"/>
</dbReference>
<sequence>MNQLSLVAEHCVASGHTFYFQDAKILGRSIDQTARETLEAWHTVPTAFNRCTILPTAFQALRVQLNQRNRRPEARLVAVACKLIPSQNTGLTETMPHTNAFVGISTENANQQDLCSGVGLPAELPENSLKNLPVLKADSQVFRPLVKPLVLVAAYTKSLPFLNAFLNGDLGLRFLESVSALLDEAVMKTEEANSILKNPVLELIEENFDIYRHLNMPTALYTGFGTSSKERDPIFMVGFCQLYLADILMHCSVISLSIQLLRSSGE</sequence>
<dbReference type="OrthoDB" id="10436646at2759"/>
<accession>A0A183SLW0</accession>